<proteinExistence type="predicted"/>
<organism evidence="8 9">
    <name type="scientific">Dyadobacter linearis</name>
    <dbReference type="NCBI Taxonomy" id="2823330"/>
    <lineage>
        <taxon>Bacteria</taxon>
        <taxon>Pseudomonadati</taxon>
        <taxon>Bacteroidota</taxon>
        <taxon>Cytophagia</taxon>
        <taxon>Cytophagales</taxon>
        <taxon>Spirosomataceae</taxon>
        <taxon>Dyadobacter</taxon>
    </lineage>
</organism>
<comment type="subcellular location">
    <subcellularLocation>
        <location evidence="1">Membrane</location>
        <topology evidence="1">Multi-pass membrane protein</topology>
    </subcellularLocation>
</comment>
<comment type="caution">
    <text evidence="8">The sequence shown here is derived from an EMBL/GenBank/DDBJ whole genome shotgun (WGS) entry which is preliminary data.</text>
</comment>
<feature type="transmembrane region" description="Helical" evidence="6">
    <location>
        <begin position="153"/>
        <end position="175"/>
    </location>
</feature>
<dbReference type="Proteomes" id="UP000679725">
    <property type="component" value="Unassembled WGS sequence"/>
</dbReference>
<feature type="transmembrane region" description="Helical" evidence="6">
    <location>
        <begin position="90"/>
        <end position="109"/>
    </location>
</feature>
<accession>A0ABM8UPH0</accession>
<keyword evidence="4" id="KW-0238">DNA-binding</keyword>
<dbReference type="InterPro" id="IPR001387">
    <property type="entry name" value="Cro/C1-type_HTH"/>
</dbReference>
<name>A0ABM8UPH0_9BACT</name>
<keyword evidence="2 6" id="KW-0812">Transmembrane</keyword>
<dbReference type="Pfam" id="PF01381">
    <property type="entry name" value="HTH_3"/>
    <property type="match status" value="1"/>
</dbReference>
<evidence type="ECO:0000256" key="4">
    <source>
        <dbReference type="ARBA" id="ARBA00023125"/>
    </source>
</evidence>
<keyword evidence="3 6" id="KW-1133">Transmembrane helix</keyword>
<dbReference type="InterPro" id="IPR050807">
    <property type="entry name" value="TransReg_Diox_bact_type"/>
</dbReference>
<dbReference type="EMBL" id="CAJRAU010000002">
    <property type="protein sequence ID" value="CAG5069399.1"/>
    <property type="molecule type" value="Genomic_DNA"/>
</dbReference>
<dbReference type="PROSITE" id="PS50943">
    <property type="entry name" value="HTH_CROC1"/>
    <property type="match status" value="1"/>
</dbReference>
<evidence type="ECO:0000259" key="7">
    <source>
        <dbReference type="PROSITE" id="PS50943"/>
    </source>
</evidence>
<reference evidence="8 9" key="1">
    <citation type="submission" date="2021-04" db="EMBL/GenBank/DDBJ databases">
        <authorList>
            <person name="Rodrigo-Torres L."/>
            <person name="Arahal R. D."/>
            <person name="Lucena T."/>
        </authorList>
    </citation>
    <scope>NUCLEOTIDE SEQUENCE [LARGE SCALE GENOMIC DNA]</scope>
    <source>
        <strain evidence="8 9">CECT 9623</strain>
    </source>
</reference>
<dbReference type="InterPro" id="IPR010982">
    <property type="entry name" value="Lambda_DNA-bd_dom_sf"/>
</dbReference>
<evidence type="ECO:0000256" key="1">
    <source>
        <dbReference type="ARBA" id="ARBA00004141"/>
    </source>
</evidence>
<dbReference type="PANTHER" id="PTHR46797:SF1">
    <property type="entry name" value="METHYLPHOSPHONATE SYNTHASE"/>
    <property type="match status" value="1"/>
</dbReference>
<dbReference type="Pfam" id="PF09685">
    <property type="entry name" value="MamF_MmsF"/>
    <property type="match status" value="1"/>
</dbReference>
<evidence type="ECO:0000313" key="8">
    <source>
        <dbReference type="EMBL" id="CAG5069399.1"/>
    </source>
</evidence>
<keyword evidence="9" id="KW-1185">Reference proteome</keyword>
<dbReference type="SMART" id="SM00530">
    <property type="entry name" value="HTH_XRE"/>
    <property type="match status" value="1"/>
</dbReference>
<feature type="transmembrane region" description="Helical" evidence="6">
    <location>
        <begin position="129"/>
        <end position="147"/>
    </location>
</feature>
<evidence type="ECO:0000256" key="2">
    <source>
        <dbReference type="ARBA" id="ARBA00022692"/>
    </source>
</evidence>
<dbReference type="Gene3D" id="1.10.260.40">
    <property type="entry name" value="lambda repressor-like DNA-binding domains"/>
    <property type="match status" value="1"/>
</dbReference>
<evidence type="ECO:0000256" key="6">
    <source>
        <dbReference type="SAM" id="Phobius"/>
    </source>
</evidence>
<dbReference type="SUPFAM" id="SSF47413">
    <property type="entry name" value="lambda repressor-like DNA-binding domains"/>
    <property type="match status" value="1"/>
</dbReference>
<keyword evidence="5 6" id="KW-0472">Membrane</keyword>
<gene>
    <name evidence="8" type="ORF">DYBT9623_02135</name>
</gene>
<dbReference type="CDD" id="cd00093">
    <property type="entry name" value="HTH_XRE"/>
    <property type="match status" value="1"/>
</dbReference>
<dbReference type="RefSeq" id="WP_215233473.1">
    <property type="nucleotide sequence ID" value="NZ_CAJRAU010000002.1"/>
</dbReference>
<sequence>MSQIIISDQIRTLRKNKGLSQEALAANAGINLRTLQRIEKGNVEPRGETLRMLAQALEVSIEELSATPLSAPVPVQEDSGYLKLMNLSALTLWFIPLGNILIPLGFWIYRKNKIRGVRDLGKRIINFQVAWTVITYGLVYLSIFSAFTDSFMLNPFTMLPVMMSLFVANSVFVLITHRKIVRDEKADSNEVTQSPASAW</sequence>
<protein>
    <recommendedName>
        <fullName evidence="7">HTH cro/C1-type domain-containing protein</fullName>
    </recommendedName>
</protein>
<feature type="domain" description="HTH cro/C1-type" evidence="7">
    <location>
        <begin position="10"/>
        <end position="64"/>
    </location>
</feature>
<dbReference type="PANTHER" id="PTHR46797">
    <property type="entry name" value="HTH-TYPE TRANSCRIPTIONAL REGULATOR"/>
    <property type="match status" value="1"/>
</dbReference>
<evidence type="ECO:0000313" key="9">
    <source>
        <dbReference type="Proteomes" id="UP000679725"/>
    </source>
</evidence>
<evidence type="ECO:0000256" key="5">
    <source>
        <dbReference type="ARBA" id="ARBA00023136"/>
    </source>
</evidence>
<dbReference type="InterPro" id="IPR019109">
    <property type="entry name" value="MamF_MmsF"/>
</dbReference>
<evidence type="ECO:0000256" key="3">
    <source>
        <dbReference type="ARBA" id="ARBA00022989"/>
    </source>
</evidence>